<proteinExistence type="predicted"/>
<protein>
    <submittedName>
        <fullName evidence="2">Uncharacterized protein</fullName>
    </submittedName>
</protein>
<feature type="region of interest" description="Disordered" evidence="1">
    <location>
        <begin position="127"/>
        <end position="154"/>
    </location>
</feature>
<feature type="compositionally biased region" description="Basic and acidic residues" evidence="1">
    <location>
        <begin position="127"/>
        <end position="138"/>
    </location>
</feature>
<dbReference type="AlphaFoldDB" id="A0A6C0HMP3"/>
<dbReference type="Pfam" id="PF19063">
    <property type="entry name" value="DUF5759"/>
    <property type="match status" value="1"/>
</dbReference>
<dbReference type="EMBL" id="MN739993">
    <property type="protein sequence ID" value="QHT81968.1"/>
    <property type="molecule type" value="Genomic_DNA"/>
</dbReference>
<sequence length="154" mass="18287">MEEPRLNIEELYESKKKSDLSRLSIYSKLLERVHQTIRIASRQRNSLQFCSFVMPEVLLGQPNYDFSECLSFVLDRLTVDGFNTRYIHPNLIFISWGHWVPDYVREELKEKKNIEVDHFGQVETPEPTRVEFRTEAKPKTKMQSYKPTGRFVKS</sequence>
<accession>A0A6C0HMP3</accession>
<evidence type="ECO:0000256" key="1">
    <source>
        <dbReference type="SAM" id="MobiDB-lite"/>
    </source>
</evidence>
<organism evidence="2">
    <name type="scientific">viral metagenome</name>
    <dbReference type="NCBI Taxonomy" id="1070528"/>
    <lineage>
        <taxon>unclassified sequences</taxon>
        <taxon>metagenomes</taxon>
        <taxon>organismal metagenomes</taxon>
    </lineage>
</organism>
<dbReference type="InterPro" id="IPR043977">
    <property type="entry name" value="DUF5759"/>
</dbReference>
<reference evidence="2" key="1">
    <citation type="journal article" date="2020" name="Nature">
        <title>Giant virus diversity and host interactions through global metagenomics.</title>
        <authorList>
            <person name="Schulz F."/>
            <person name="Roux S."/>
            <person name="Paez-Espino D."/>
            <person name="Jungbluth S."/>
            <person name="Walsh D.A."/>
            <person name="Denef V.J."/>
            <person name="McMahon K.D."/>
            <person name="Konstantinidis K.T."/>
            <person name="Eloe-Fadrosh E.A."/>
            <person name="Kyrpides N.C."/>
            <person name="Woyke T."/>
        </authorList>
    </citation>
    <scope>NUCLEOTIDE SEQUENCE</scope>
    <source>
        <strain evidence="2">GVMAG-M-3300023184-160</strain>
    </source>
</reference>
<evidence type="ECO:0000313" key="2">
    <source>
        <dbReference type="EMBL" id="QHT81968.1"/>
    </source>
</evidence>
<name>A0A6C0HMP3_9ZZZZ</name>